<reference evidence="1 2" key="1">
    <citation type="submission" date="2019-03" db="EMBL/GenBank/DDBJ databases">
        <title>Genomic Encyclopedia of Type Strains, Phase IV (KMG-IV): sequencing the most valuable type-strain genomes for metagenomic binning, comparative biology and taxonomic classification.</title>
        <authorList>
            <person name="Goeker M."/>
        </authorList>
    </citation>
    <scope>NUCLEOTIDE SEQUENCE [LARGE SCALE GENOMIC DNA]</scope>
    <source>
        <strain evidence="1 2">DSM 46770</strain>
    </source>
</reference>
<dbReference type="EMBL" id="SNYN01000026">
    <property type="protein sequence ID" value="TDQ46110.1"/>
    <property type="molecule type" value="Genomic_DNA"/>
</dbReference>
<dbReference type="AlphaFoldDB" id="A0A4R6UGZ2"/>
<dbReference type="Gene3D" id="3.10.490.10">
    <property type="entry name" value="Gamma-glutamyl cyclotransferase-like"/>
    <property type="match status" value="1"/>
</dbReference>
<comment type="caution">
    <text evidence="1">The sequence shown here is derived from an EMBL/GenBank/DDBJ whole genome shotgun (WGS) entry which is preliminary data.</text>
</comment>
<dbReference type="OrthoDB" id="3470041at2"/>
<dbReference type="RefSeq" id="WP_133743221.1">
    <property type="nucleotide sequence ID" value="NZ_SNYN01000026.1"/>
</dbReference>
<evidence type="ECO:0000313" key="2">
    <source>
        <dbReference type="Proteomes" id="UP000295281"/>
    </source>
</evidence>
<accession>A0A4R6UGZ2</accession>
<gene>
    <name evidence="1" type="ORF">EV190_12617</name>
</gene>
<evidence type="ECO:0000313" key="1">
    <source>
        <dbReference type="EMBL" id="TDQ46110.1"/>
    </source>
</evidence>
<name>A0A4R6UGZ2_9ACTN</name>
<organism evidence="1 2">
    <name type="scientific">Actinorugispora endophytica</name>
    <dbReference type="NCBI Taxonomy" id="1605990"/>
    <lineage>
        <taxon>Bacteria</taxon>
        <taxon>Bacillati</taxon>
        <taxon>Actinomycetota</taxon>
        <taxon>Actinomycetes</taxon>
        <taxon>Streptosporangiales</taxon>
        <taxon>Nocardiopsidaceae</taxon>
        <taxon>Actinorugispora</taxon>
    </lineage>
</organism>
<protein>
    <recommendedName>
        <fullName evidence="3">Histone deacetylase</fullName>
    </recommendedName>
</protein>
<keyword evidence="2" id="KW-1185">Reference proteome</keyword>
<proteinExistence type="predicted"/>
<evidence type="ECO:0008006" key="3">
    <source>
        <dbReference type="Google" id="ProtNLM"/>
    </source>
</evidence>
<sequence>MTTRPDLVWYVGYGANMAARRLDHYIAGGRPPGGTRVNPGCRDGAPPRARRAVWIRGGVYFALASPMWGGGLAVYDPELPGAAPARAYLVTAAQFGDIAAQEMYREPGADLDLSTVLREGRHRLGEGRYETLVGMGSLDGLPMLGFTAHWPMSAVAPVPPSPAYLGTIGPGLRDAHGWEVGRIAAYLAERPGARGTWTPSAIAVLLDDAERPA</sequence>
<dbReference type="Proteomes" id="UP000295281">
    <property type="component" value="Unassembled WGS sequence"/>
</dbReference>